<dbReference type="PANTHER" id="PTHR36449">
    <property type="entry name" value="ACETYLTRANSFERASE-RELATED"/>
    <property type="match status" value="1"/>
</dbReference>
<keyword evidence="2" id="KW-1277">Toxin-antitoxin system</keyword>
<feature type="domain" description="N-acetyltransferase" evidence="6">
    <location>
        <begin position="42"/>
        <end position="143"/>
    </location>
</feature>
<keyword evidence="4" id="KW-0012">Acyltransferase</keyword>
<dbReference type="EMBL" id="JHEG04000001">
    <property type="protein sequence ID" value="KAF3888241.1"/>
    <property type="molecule type" value="Genomic_DNA"/>
</dbReference>
<dbReference type="GO" id="GO:0016747">
    <property type="term" value="F:acyltransferase activity, transferring groups other than amino-acyl groups"/>
    <property type="evidence" value="ECO:0007669"/>
    <property type="project" value="InterPro"/>
</dbReference>
<evidence type="ECO:0000259" key="6">
    <source>
        <dbReference type="Pfam" id="PF13508"/>
    </source>
</evidence>
<evidence type="ECO:0000256" key="3">
    <source>
        <dbReference type="ARBA" id="ARBA00022679"/>
    </source>
</evidence>
<dbReference type="Proteomes" id="UP000029738">
    <property type="component" value="Unassembled WGS sequence"/>
</dbReference>
<sequence length="161" mass="17449">MTLQAPVPLADIHVLDDFDCGVASLNDWLKRRAVANQKNNASRTYVVTDGEKVIAYYCLSSGALALSHAPSPIRRNMPDPIPVAILGRLGVDTSWKGQGLGAALLQDAVLRTMQAAEILGIRGIVVHAISEEAKQFYQHYGFSPSPTQPMTLILSIKKVII</sequence>
<keyword evidence="3 8" id="KW-0808">Transferase</keyword>
<dbReference type="AlphaFoldDB" id="A0A0C1RLJ3"/>
<keyword evidence="1" id="KW-0678">Repressor</keyword>
<comment type="catalytic activity">
    <reaction evidence="5">
        <text>glycyl-tRNA(Gly) + acetyl-CoA = N-acetylglycyl-tRNA(Gly) + CoA + H(+)</text>
        <dbReference type="Rhea" id="RHEA:81867"/>
        <dbReference type="Rhea" id="RHEA-COMP:9683"/>
        <dbReference type="Rhea" id="RHEA-COMP:19766"/>
        <dbReference type="ChEBI" id="CHEBI:15378"/>
        <dbReference type="ChEBI" id="CHEBI:57287"/>
        <dbReference type="ChEBI" id="CHEBI:57288"/>
        <dbReference type="ChEBI" id="CHEBI:78522"/>
        <dbReference type="ChEBI" id="CHEBI:232036"/>
    </reaction>
</comment>
<keyword evidence="9" id="KW-1185">Reference proteome</keyword>
<gene>
    <name evidence="8" type="ORF">DA73_0205045</name>
    <name evidence="7" type="ORF">DA73_0400024175</name>
</gene>
<dbReference type="STRING" id="1479485.DA73_0205045"/>
<evidence type="ECO:0000256" key="1">
    <source>
        <dbReference type="ARBA" id="ARBA00022491"/>
    </source>
</evidence>
<reference evidence="8" key="1">
    <citation type="journal article" date="2015" name="Genome Announc.">
        <title>Draft Genome Sequence of Tolypothrix boutellei Strain VB521301.</title>
        <authorList>
            <person name="Chandrababunaidu M.M."/>
            <person name="Singh D."/>
            <person name="Sen D."/>
            <person name="Bhan S."/>
            <person name="Das S."/>
            <person name="Gupta A."/>
            <person name="Adhikary S.P."/>
            <person name="Tripathy S."/>
        </authorList>
    </citation>
    <scope>NUCLEOTIDE SEQUENCE</scope>
    <source>
        <strain evidence="8">VB521301</strain>
    </source>
</reference>
<dbReference type="EMBL" id="JHEG02000019">
    <property type="protein sequence ID" value="KIE12850.1"/>
    <property type="molecule type" value="Genomic_DNA"/>
</dbReference>
<dbReference type="Gene3D" id="3.40.630.30">
    <property type="match status" value="1"/>
</dbReference>
<dbReference type="RefSeq" id="WP_038078957.1">
    <property type="nucleotide sequence ID" value="NZ_JHEG04000001.1"/>
</dbReference>
<comment type="caution">
    <text evidence="8">The sequence shown here is derived from an EMBL/GenBank/DDBJ whole genome shotgun (WGS) entry which is preliminary data.</text>
</comment>
<reference evidence="7" key="2">
    <citation type="submission" date="2019-11" db="EMBL/GenBank/DDBJ databases">
        <title>Improved Assembly of Tolypothrix boutellei genome.</title>
        <authorList>
            <person name="Sarangi A.N."/>
            <person name="Mukherjee M."/>
            <person name="Ghosh S."/>
            <person name="Singh D."/>
            <person name="Das A."/>
            <person name="Kant S."/>
            <person name="Prusty A."/>
            <person name="Tripathy S."/>
        </authorList>
    </citation>
    <scope>NUCLEOTIDE SEQUENCE</scope>
    <source>
        <strain evidence="7">VB521301</strain>
    </source>
</reference>
<protein>
    <submittedName>
        <fullName evidence="7">GNAT family N-acetyltransferase</fullName>
    </submittedName>
    <submittedName>
        <fullName evidence="8">GNAT family acetyltransferase</fullName>
    </submittedName>
</protein>
<dbReference type="SUPFAM" id="SSF55729">
    <property type="entry name" value="Acyl-CoA N-acyltransferases (Nat)"/>
    <property type="match status" value="1"/>
</dbReference>
<evidence type="ECO:0000256" key="4">
    <source>
        <dbReference type="ARBA" id="ARBA00023315"/>
    </source>
</evidence>
<dbReference type="InterPro" id="IPR000182">
    <property type="entry name" value="GNAT_dom"/>
</dbReference>
<proteinExistence type="predicted"/>
<organism evidence="8">
    <name type="scientific">Tolypothrix bouteillei VB521301</name>
    <dbReference type="NCBI Taxonomy" id="1479485"/>
    <lineage>
        <taxon>Bacteria</taxon>
        <taxon>Bacillati</taxon>
        <taxon>Cyanobacteriota</taxon>
        <taxon>Cyanophyceae</taxon>
        <taxon>Nostocales</taxon>
        <taxon>Tolypothrichaceae</taxon>
        <taxon>Tolypothrix</taxon>
    </lineage>
</organism>
<dbReference type="PANTHER" id="PTHR36449:SF1">
    <property type="entry name" value="ACETYLTRANSFERASE"/>
    <property type="match status" value="1"/>
</dbReference>
<evidence type="ECO:0000256" key="2">
    <source>
        <dbReference type="ARBA" id="ARBA00022649"/>
    </source>
</evidence>
<accession>A0A0C1RLJ3</accession>
<dbReference type="InterPro" id="IPR016181">
    <property type="entry name" value="Acyl_CoA_acyltransferase"/>
</dbReference>
<evidence type="ECO:0000313" key="7">
    <source>
        <dbReference type="EMBL" id="KAF3888241.1"/>
    </source>
</evidence>
<dbReference type="CDD" id="cd04301">
    <property type="entry name" value="NAT_SF"/>
    <property type="match status" value="1"/>
</dbReference>
<dbReference type="Pfam" id="PF13508">
    <property type="entry name" value="Acetyltransf_7"/>
    <property type="match status" value="1"/>
</dbReference>
<evidence type="ECO:0000256" key="5">
    <source>
        <dbReference type="ARBA" id="ARBA00049880"/>
    </source>
</evidence>
<evidence type="ECO:0000313" key="8">
    <source>
        <dbReference type="EMBL" id="KIE12850.1"/>
    </source>
</evidence>
<evidence type="ECO:0000313" key="9">
    <source>
        <dbReference type="Proteomes" id="UP000029738"/>
    </source>
</evidence>
<dbReference type="OrthoDB" id="9799147at2"/>
<name>A0A0C1RLJ3_9CYAN</name>